<dbReference type="Pfam" id="PF11213">
    <property type="entry name" value="DUF3006"/>
    <property type="match status" value="1"/>
</dbReference>
<proteinExistence type="predicted"/>
<reference evidence="1" key="1">
    <citation type="submission" date="2019-08" db="EMBL/GenBank/DDBJ databases">
        <authorList>
            <person name="Kucharzyk K."/>
            <person name="Murdoch R.W."/>
            <person name="Higgins S."/>
            <person name="Loffler F."/>
        </authorList>
    </citation>
    <scope>NUCLEOTIDE SEQUENCE</scope>
</reference>
<sequence>MNYFSVDRLENGFAILEDNEKNTFKISLKILPKNIKETDIVFKKNNRYYIDSHKASQIKSKIQTLQIEIFDKES</sequence>
<gene>
    <name evidence="1" type="ORF">SDC9_203981</name>
</gene>
<evidence type="ECO:0008006" key="2">
    <source>
        <dbReference type="Google" id="ProtNLM"/>
    </source>
</evidence>
<organism evidence="1">
    <name type="scientific">bioreactor metagenome</name>
    <dbReference type="NCBI Taxonomy" id="1076179"/>
    <lineage>
        <taxon>unclassified sequences</taxon>
        <taxon>metagenomes</taxon>
        <taxon>ecological metagenomes</taxon>
    </lineage>
</organism>
<dbReference type="InterPro" id="IPR021377">
    <property type="entry name" value="DUF3006"/>
</dbReference>
<name>A0A645IXX8_9ZZZZ</name>
<comment type="caution">
    <text evidence="1">The sequence shown here is derived from an EMBL/GenBank/DDBJ whole genome shotgun (WGS) entry which is preliminary data.</text>
</comment>
<evidence type="ECO:0000313" key="1">
    <source>
        <dbReference type="EMBL" id="MPN56295.1"/>
    </source>
</evidence>
<accession>A0A645IXX8</accession>
<dbReference type="EMBL" id="VSSQ01126481">
    <property type="protein sequence ID" value="MPN56295.1"/>
    <property type="molecule type" value="Genomic_DNA"/>
</dbReference>
<dbReference type="AlphaFoldDB" id="A0A645IXX8"/>
<dbReference type="Gene3D" id="6.20.120.50">
    <property type="match status" value="1"/>
</dbReference>
<protein>
    <recommendedName>
        <fullName evidence="2">DUF3006 domain-containing protein</fullName>
    </recommendedName>
</protein>